<sequence>MIAYKWVIKKDNKYYSLMSFGIDSWIKNRPIIKYKIGQVYKNCKDLDSRRNLYYRGRFEHKPYYHFWKQPIIQPEWDRYNKYLSLYKHLKINAILKCEVNEFIDFNNDRLITRQFKVLEEIPIKLTRRIV</sequence>
<gene>
    <name evidence="1" type="ORF">LCGC14_1365320</name>
</gene>
<dbReference type="AlphaFoldDB" id="A0A0F9N915"/>
<organism evidence="1">
    <name type="scientific">marine sediment metagenome</name>
    <dbReference type="NCBI Taxonomy" id="412755"/>
    <lineage>
        <taxon>unclassified sequences</taxon>
        <taxon>metagenomes</taxon>
        <taxon>ecological metagenomes</taxon>
    </lineage>
</organism>
<accession>A0A0F9N915</accession>
<reference evidence="1" key="1">
    <citation type="journal article" date="2015" name="Nature">
        <title>Complex archaea that bridge the gap between prokaryotes and eukaryotes.</title>
        <authorList>
            <person name="Spang A."/>
            <person name="Saw J.H."/>
            <person name="Jorgensen S.L."/>
            <person name="Zaremba-Niedzwiedzka K."/>
            <person name="Martijn J."/>
            <person name="Lind A.E."/>
            <person name="van Eijk R."/>
            <person name="Schleper C."/>
            <person name="Guy L."/>
            <person name="Ettema T.J."/>
        </authorList>
    </citation>
    <scope>NUCLEOTIDE SEQUENCE</scope>
</reference>
<evidence type="ECO:0000313" key="1">
    <source>
        <dbReference type="EMBL" id="KKM77897.1"/>
    </source>
</evidence>
<dbReference type="EMBL" id="LAZR01008574">
    <property type="protein sequence ID" value="KKM77897.1"/>
    <property type="molecule type" value="Genomic_DNA"/>
</dbReference>
<protein>
    <submittedName>
        <fullName evidence="1">Uncharacterized protein</fullName>
    </submittedName>
</protein>
<proteinExistence type="predicted"/>
<comment type="caution">
    <text evidence="1">The sequence shown here is derived from an EMBL/GenBank/DDBJ whole genome shotgun (WGS) entry which is preliminary data.</text>
</comment>
<name>A0A0F9N915_9ZZZZ</name>